<gene>
    <name evidence="2" type="ORF">CC85DRAFT_271612</name>
</gene>
<protein>
    <submittedName>
        <fullName evidence="2">Uncharacterized protein</fullName>
    </submittedName>
</protein>
<dbReference type="SUPFAM" id="SSF52266">
    <property type="entry name" value="SGNH hydrolase"/>
    <property type="match status" value="1"/>
</dbReference>
<dbReference type="PANTHER" id="PTHR34407:SF1">
    <property type="entry name" value="SGNH HYDROLASE-TYPE ESTERASE DOMAIN-CONTAINING PROTEIN"/>
    <property type="match status" value="1"/>
</dbReference>
<dbReference type="AlphaFoldDB" id="A0A0J0XSP1"/>
<dbReference type="PANTHER" id="PTHR34407">
    <property type="entry name" value="EXPRESSED PROTEIN"/>
    <property type="match status" value="1"/>
</dbReference>
<evidence type="ECO:0000313" key="3">
    <source>
        <dbReference type="Proteomes" id="UP000053611"/>
    </source>
</evidence>
<sequence>MDRRVALRLSLLLNVLLLAAPIYTLFFVAPAFHRSETRLEWNEPVVGNELVQVPSTPPEPVFECGISDAGPTGRRLAATFGDAALRRSVAYSGSNHRLRRVLAKMRAGEPFSMGVLGGSVSAGHGMHRSKEDEAHIMHRVLFDHLDSQFPAAEPAAEGRVEKGGKRNVYWNGAQPARGSDYFSYCSALHLNRDVDLVIVELAINDPFGLNYVQHFENLVRSLLELPSQPAVLVVNSFALSFERISMGGDLNFGNAQFYDLPVVSARNALLPLALQNHTLLTEWFASMNFKPIEDDLSNADLRHFAKPLHTVTGELMTAYIESQLCEMDRIEHRRPRATPEDLYPVEPVPRVRLQDKYAIDRDFPKLQPFCIATNSDEYPLAPIKQNGWRAWAWKDKKYLIAEEVGASLTFEFTTVLGTANLYYLRSWEFPLGQLNCWIDDDKGTAKISNGRWTNKMNIGQSTTWHGLTEGKHTLNCEIIQSTDDPSGGHEFRLMSLMTL</sequence>
<dbReference type="OrthoDB" id="544608at2759"/>
<dbReference type="EMBL" id="KQ087189">
    <property type="protein sequence ID" value="KLT44088.1"/>
    <property type="molecule type" value="Genomic_DNA"/>
</dbReference>
<keyword evidence="1" id="KW-0472">Membrane</keyword>
<keyword evidence="1" id="KW-0812">Transmembrane</keyword>
<keyword evidence="3" id="KW-1185">Reference proteome</keyword>
<accession>A0A0J0XSP1</accession>
<proteinExistence type="predicted"/>
<dbReference type="RefSeq" id="XP_018280579.1">
    <property type="nucleotide sequence ID" value="XM_018421243.1"/>
</dbReference>
<organism evidence="2 3">
    <name type="scientific">Cutaneotrichosporon oleaginosum</name>
    <dbReference type="NCBI Taxonomy" id="879819"/>
    <lineage>
        <taxon>Eukaryota</taxon>
        <taxon>Fungi</taxon>
        <taxon>Dikarya</taxon>
        <taxon>Basidiomycota</taxon>
        <taxon>Agaricomycotina</taxon>
        <taxon>Tremellomycetes</taxon>
        <taxon>Trichosporonales</taxon>
        <taxon>Trichosporonaceae</taxon>
        <taxon>Cutaneotrichosporon</taxon>
    </lineage>
</organism>
<feature type="transmembrane region" description="Helical" evidence="1">
    <location>
        <begin position="12"/>
        <end position="32"/>
    </location>
</feature>
<evidence type="ECO:0000313" key="2">
    <source>
        <dbReference type="EMBL" id="KLT44088.1"/>
    </source>
</evidence>
<reference evidence="2 3" key="1">
    <citation type="submission" date="2015-03" db="EMBL/GenBank/DDBJ databases">
        <title>Genomics and transcriptomics of the oil-accumulating basidiomycete yeast T. oleaginosus allow insights into substrate utilization and the diverse evolutionary trajectories of mating systems in fungi.</title>
        <authorList>
            <consortium name="DOE Joint Genome Institute"/>
            <person name="Kourist R."/>
            <person name="Kracht O."/>
            <person name="Bracharz F."/>
            <person name="Lipzen A."/>
            <person name="Nolan M."/>
            <person name="Ohm R."/>
            <person name="Grigoriev I."/>
            <person name="Sun S."/>
            <person name="Heitman J."/>
            <person name="Bruck T."/>
            <person name="Nowrousian M."/>
        </authorList>
    </citation>
    <scope>NUCLEOTIDE SEQUENCE [LARGE SCALE GENOMIC DNA]</scope>
    <source>
        <strain evidence="2 3">IBC0246</strain>
    </source>
</reference>
<keyword evidence="1" id="KW-1133">Transmembrane helix</keyword>
<dbReference type="Proteomes" id="UP000053611">
    <property type="component" value="Unassembled WGS sequence"/>
</dbReference>
<evidence type="ECO:0000256" key="1">
    <source>
        <dbReference type="SAM" id="Phobius"/>
    </source>
</evidence>
<dbReference type="GeneID" id="28981846"/>
<name>A0A0J0XSP1_9TREE</name>